<reference evidence="2 3" key="1">
    <citation type="submission" date="2015-10" db="EMBL/GenBank/DDBJ databases">
        <title>Genome analyses suggest a sexual origin of heterokaryosis in a supposedly ancient asexual fungus.</title>
        <authorList>
            <person name="Ropars J."/>
            <person name="Sedzielewska K."/>
            <person name="Noel J."/>
            <person name="Charron P."/>
            <person name="Farinelli L."/>
            <person name="Marton T."/>
            <person name="Kruger M."/>
            <person name="Pelin A."/>
            <person name="Brachmann A."/>
            <person name="Corradi N."/>
        </authorList>
    </citation>
    <scope>NUCLEOTIDE SEQUENCE [LARGE SCALE GENOMIC DNA]</scope>
    <source>
        <strain evidence="2 3">A4</strain>
    </source>
</reference>
<comment type="caution">
    <text evidence="2">The sequence shown here is derived from an EMBL/GenBank/DDBJ whole genome shotgun (WGS) entry which is preliminary data.</text>
</comment>
<dbReference type="Proteomes" id="UP000234323">
    <property type="component" value="Unassembled WGS sequence"/>
</dbReference>
<protein>
    <submittedName>
        <fullName evidence="2">Uncharacterized protein</fullName>
    </submittedName>
</protein>
<feature type="compositionally biased region" description="Polar residues" evidence="1">
    <location>
        <begin position="70"/>
        <end position="83"/>
    </location>
</feature>
<feature type="region of interest" description="Disordered" evidence="1">
    <location>
        <begin position="68"/>
        <end position="87"/>
    </location>
</feature>
<evidence type="ECO:0000256" key="1">
    <source>
        <dbReference type="SAM" id="MobiDB-lite"/>
    </source>
</evidence>
<dbReference type="EMBL" id="LLXI01000892">
    <property type="protein sequence ID" value="PKY50582.1"/>
    <property type="molecule type" value="Genomic_DNA"/>
</dbReference>
<dbReference type="OrthoDB" id="2397726at2759"/>
<evidence type="ECO:0000313" key="3">
    <source>
        <dbReference type="Proteomes" id="UP000234323"/>
    </source>
</evidence>
<keyword evidence="3" id="KW-1185">Reference proteome</keyword>
<evidence type="ECO:0000313" key="2">
    <source>
        <dbReference type="EMBL" id="PKY50582.1"/>
    </source>
</evidence>
<gene>
    <name evidence="2" type="ORF">RhiirA4_423854</name>
</gene>
<name>A0A2I1GVA6_9GLOM</name>
<organism evidence="2 3">
    <name type="scientific">Rhizophagus irregularis</name>
    <dbReference type="NCBI Taxonomy" id="588596"/>
    <lineage>
        <taxon>Eukaryota</taxon>
        <taxon>Fungi</taxon>
        <taxon>Fungi incertae sedis</taxon>
        <taxon>Mucoromycota</taxon>
        <taxon>Glomeromycotina</taxon>
        <taxon>Glomeromycetes</taxon>
        <taxon>Glomerales</taxon>
        <taxon>Glomeraceae</taxon>
        <taxon>Rhizophagus</taxon>
    </lineage>
</organism>
<dbReference type="VEuPathDB" id="FungiDB:RhiirA1_522923"/>
<dbReference type="VEuPathDB" id="FungiDB:FUN_020409"/>
<dbReference type="VEuPathDB" id="FungiDB:RhiirFUN_000767"/>
<sequence>MFGKTIRPYGSSYTLLYFHNECKMMEAIYKSTMEEDIGCGLQMKSQQELFGKKEKFILKQSKGKKKVHFKSTNISPSQKSNDVSDGGEELYFDAMDQNVNMDEMPASAVTQIQSISSSHIGNSREKFEEISTLNDF</sequence>
<proteinExistence type="predicted"/>
<accession>A0A2I1GVA6</accession>
<dbReference type="AlphaFoldDB" id="A0A2I1GVA6"/>